<gene>
    <name evidence="4" type="ORF">Rsub_03486</name>
</gene>
<dbReference type="FunCoup" id="A0A2V0NY38">
    <property type="interactions" value="1121"/>
</dbReference>
<keyword evidence="1" id="KW-0496">Mitochondrion</keyword>
<dbReference type="GO" id="GO:0005743">
    <property type="term" value="C:mitochondrial inner membrane"/>
    <property type="evidence" value="ECO:0007669"/>
    <property type="project" value="UniProtKB-SubCell"/>
</dbReference>
<evidence type="ECO:0000259" key="3">
    <source>
        <dbReference type="Pfam" id="PF02953"/>
    </source>
</evidence>
<comment type="subunit">
    <text evidence="1">Heterohexamer.</text>
</comment>
<organism evidence="4 5">
    <name type="scientific">Raphidocelis subcapitata</name>
    <dbReference type="NCBI Taxonomy" id="307507"/>
    <lineage>
        <taxon>Eukaryota</taxon>
        <taxon>Viridiplantae</taxon>
        <taxon>Chlorophyta</taxon>
        <taxon>core chlorophytes</taxon>
        <taxon>Chlorophyceae</taxon>
        <taxon>CS clade</taxon>
        <taxon>Sphaeropleales</taxon>
        <taxon>Selenastraceae</taxon>
        <taxon>Raphidocelis</taxon>
    </lineage>
</organism>
<dbReference type="STRING" id="307507.A0A2V0NY38"/>
<feature type="compositionally biased region" description="Low complexity" evidence="2">
    <location>
        <begin position="1"/>
        <end position="17"/>
    </location>
</feature>
<keyword evidence="1" id="KW-0811">Translocation</keyword>
<keyword evidence="1" id="KW-0813">Transport</keyword>
<keyword evidence="1" id="KW-0143">Chaperone</keyword>
<dbReference type="GO" id="GO:0015031">
    <property type="term" value="P:protein transport"/>
    <property type="evidence" value="ECO:0007669"/>
    <property type="project" value="UniProtKB-KW"/>
</dbReference>
<comment type="function">
    <text evidence="1">Mitochondrial intermembrane chaperone that participates in the import and insertion of some multi-pass transmembrane proteins into the mitochondrial inner membrane. Also required for the transfer of beta-barrel precursors from the TOM complex to the sorting and assembly machinery (SAM complex) of the outer membrane. Acts as a chaperone-like protein that protects the hydrophobic precursors from aggregation and guide them through the mitochondrial intermembrane space.</text>
</comment>
<dbReference type="OrthoDB" id="7813104at2759"/>
<comment type="subcellular location">
    <subcellularLocation>
        <location evidence="1">Mitochondrion inner membrane</location>
        <topology evidence="1">Peripheral membrane protein</topology>
        <orientation evidence="1">Intermembrane side</orientation>
    </subcellularLocation>
</comment>
<dbReference type="InParanoid" id="A0A2V0NY38"/>
<protein>
    <recommendedName>
        <fullName evidence="1">Mitochondrial import inner membrane translocase subunit</fullName>
    </recommendedName>
</protein>
<keyword evidence="1" id="KW-0653">Protein transport</keyword>
<dbReference type="InterPro" id="IPR035427">
    <property type="entry name" value="Tim10-like_dom_sf"/>
</dbReference>
<dbReference type="EMBL" id="BDRX01000017">
    <property type="protein sequence ID" value="GBF90490.1"/>
    <property type="molecule type" value="Genomic_DNA"/>
</dbReference>
<evidence type="ECO:0000313" key="5">
    <source>
        <dbReference type="Proteomes" id="UP000247498"/>
    </source>
</evidence>
<comment type="domain">
    <text evidence="1">The twin CX3C motif contains 4 conserved Cys residues that form 2 disulfide bonds in the mitochondrial intermembrane space.</text>
</comment>
<keyword evidence="1" id="KW-1015">Disulfide bond</keyword>
<comment type="similarity">
    <text evidence="1">Belongs to the small Tim family.</text>
</comment>
<dbReference type="SUPFAM" id="SSF144122">
    <property type="entry name" value="Tim10-like"/>
    <property type="match status" value="1"/>
</dbReference>
<name>A0A2V0NY38_9CHLO</name>
<proteinExistence type="inferred from homology"/>
<evidence type="ECO:0000256" key="2">
    <source>
        <dbReference type="SAM" id="MobiDB-lite"/>
    </source>
</evidence>
<feature type="domain" description="Tim10-like" evidence="3">
    <location>
        <begin position="28"/>
        <end position="85"/>
    </location>
</feature>
<dbReference type="Gene3D" id="1.10.287.810">
    <property type="entry name" value="Mitochondrial import inner membrane translocase subunit tim13 like domains"/>
    <property type="match status" value="1"/>
</dbReference>
<dbReference type="InterPro" id="IPR004217">
    <property type="entry name" value="Tim10-like"/>
</dbReference>
<keyword evidence="1" id="KW-0999">Mitochondrion inner membrane</keyword>
<dbReference type="Proteomes" id="UP000247498">
    <property type="component" value="Unassembled WGS sequence"/>
</dbReference>
<sequence>MAFGSSGASTSGGFSTGAHEEHRVMEEVQTTLRMQYVQEFYQTVRDKCFKVCVTSPGGSLSGGEQKCLSRCMDRYQEATQVVTKAVVGMQGLE</sequence>
<keyword evidence="5" id="KW-1185">Reference proteome</keyword>
<comment type="caution">
    <text evidence="4">The sequence shown here is derived from an EMBL/GenBank/DDBJ whole genome shotgun (WGS) entry which is preliminary data.</text>
</comment>
<evidence type="ECO:0000313" key="4">
    <source>
        <dbReference type="EMBL" id="GBF90490.1"/>
    </source>
</evidence>
<dbReference type="Pfam" id="PF02953">
    <property type="entry name" value="zf-Tim10_DDP"/>
    <property type="match status" value="1"/>
</dbReference>
<dbReference type="AlphaFoldDB" id="A0A2V0NY38"/>
<evidence type="ECO:0000256" key="1">
    <source>
        <dbReference type="RuleBase" id="RU367043"/>
    </source>
</evidence>
<feature type="region of interest" description="Disordered" evidence="2">
    <location>
        <begin position="1"/>
        <end position="22"/>
    </location>
</feature>
<keyword evidence="1" id="KW-0472">Membrane</keyword>
<reference evidence="4 5" key="1">
    <citation type="journal article" date="2018" name="Sci. Rep.">
        <title>Raphidocelis subcapitata (=Pseudokirchneriella subcapitata) provides an insight into genome evolution and environmental adaptations in the Sphaeropleales.</title>
        <authorList>
            <person name="Suzuki S."/>
            <person name="Yamaguchi H."/>
            <person name="Nakajima N."/>
            <person name="Kawachi M."/>
        </authorList>
    </citation>
    <scope>NUCLEOTIDE SEQUENCE [LARGE SCALE GENOMIC DNA]</scope>
    <source>
        <strain evidence="4 5">NIES-35</strain>
    </source>
</reference>
<accession>A0A2V0NY38</accession>